<reference evidence="3" key="1">
    <citation type="submission" date="2011-07" db="EMBL/GenBank/DDBJ databases">
        <authorList>
            <consortium name="Caenorhabditis brenneri Sequencing and Analysis Consortium"/>
            <person name="Wilson R.K."/>
        </authorList>
    </citation>
    <scope>NUCLEOTIDE SEQUENCE [LARGE SCALE GENOMIC DNA]</scope>
    <source>
        <strain evidence="3">PB2801</strain>
    </source>
</reference>
<dbReference type="Proteomes" id="UP000008068">
    <property type="component" value="Unassembled WGS sequence"/>
</dbReference>
<dbReference type="InterPro" id="IPR002900">
    <property type="entry name" value="DUF38/FTH_CAE_spp"/>
</dbReference>
<dbReference type="PANTHER" id="PTHR23015:SF25">
    <property type="entry name" value="DUF38 DOMAIN-CONTAINING PROTEIN-RELATED"/>
    <property type="match status" value="1"/>
</dbReference>
<dbReference type="HOGENOM" id="CLU_1483267_0_0_1"/>
<feature type="domain" description="DUF38" evidence="1">
    <location>
        <begin position="2"/>
        <end position="103"/>
    </location>
</feature>
<dbReference type="Pfam" id="PF01827">
    <property type="entry name" value="FTH"/>
    <property type="match status" value="1"/>
</dbReference>
<dbReference type="InterPro" id="IPR040161">
    <property type="entry name" value="FB224"/>
</dbReference>
<evidence type="ECO:0000313" key="3">
    <source>
        <dbReference type="Proteomes" id="UP000008068"/>
    </source>
</evidence>
<dbReference type="GO" id="GO:0045087">
    <property type="term" value="P:innate immune response"/>
    <property type="evidence" value="ECO:0007669"/>
    <property type="project" value="TreeGrafter"/>
</dbReference>
<accession>G0PM02</accession>
<dbReference type="AlphaFoldDB" id="G0PM02"/>
<proteinExistence type="predicted"/>
<evidence type="ECO:0000313" key="2">
    <source>
        <dbReference type="EMBL" id="EGT36177.1"/>
    </source>
</evidence>
<name>G0PM02_CAEBE</name>
<dbReference type="PANTHER" id="PTHR23015">
    <property type="entry name" value="UNCHARACTERIZED C.ELEGANS PROTEIN"/>
    <property type="match status" value="1"/>
</dbReference>
<dbReference type="OMA" id="IQEMNIF"/>
<evidence type="ECO:0000259" key="1">
    <source>
        <dbReference type="Pfam" id="PF01827"/>
    </source>
</evidence>
<protein>
    <recommendedName>
        <fullName evidence="1">DUF38 domain-containing protein</fullName>
    </recommendedName>
</protein>
<keyword evidence="3" id="KW-1185">Reference proteome</keyword>
<dbReference type="OrthoDB" id="5903622at2759"/>
<gene>
    <name evidence="2" type="ORF">CAEBREN_05346</name>
</gene>
<sequence>MAVLPSMDPDVLKRIEIEQVYFDRHRNSMLFDKIANLEQWKRAEKLKLSRILLVGTPIQEMNIFNFKEVDLKMNSISEEDVVYIKNKLCNCPNFEEFKIRFHRILNTDPLLSSLGPSYYNRDDLFSDQRKVWYFGTQNQDRVLYLLFNTSESFIFSSLHIQLVPEDAVLL</sequence>
<dbReference type="EMBL" id="GL381240">
    <property type="protein sequence ID" value="EGT36177.1"/>
    <property type="molecule type" value="Genomic_DNA"/>
</dbReference>
<organism evidence="3">
    <name type="scientific">Caenorhabditis brenneri</name>
    <name type="common">Nematode worm</name>
    <dbReference type="NCBI Taxonomy" id="135651"/>
    <lineage>
        <taxon>Eukaryota</taxon>
        <taxon>Metazoa</taxon>
        <taxon>Ecdysozoa</taxon>
        <taxon>Nematoda</taxon>
        <taxon>Chromadorea</taxon>
        <taxon>Rhabditida</taxon>
        <taxon>Rhabditina</taxon>
        <taxon>Rhabditomorpha</taxon>
        <taxon>Rhabditoidea</taxon>
        <taxon>Rhabditidae</taxon>
        <taxon>Peloderinae</taxon>
        <taxon>Caenorhabditis</taxon>
    </lineage>
</organism>
<dbReference type="InParanoid" id="G0PM02"/>